<reference evidence="2" key="1">
    <citation type="submission" date="2020-02" db="EMBL/GenBank/DDBJ databases">
        <authorList>
            <person name="Meier V. D."/>
        </authorList>
    </citation>
    <scope>NUCLEOTIDE SEQUENCE</scope>
    <source>
        <strain evidence="2">AVDCRST_MAG64</strain>
    </source>
</reference>
<feature type="non-terminal residue" evidence="2">
    <location>
        <position position="106"/>
    </location>
</feature>
<dbReference type="EMBL" id="CADCUQ010000737">
    <property type="protein sequence ID" value="CAA9426592.1"/>
    <property type="molecule type" value="Genomic_DNA"/>
</dbReference>
<proteinExistence type="predicted"/>
<evidence type="ECO:0000256" key="1">
    <source>
        <dbReference type="SAM" id="MobiDB-lite"/>
    </source>
</evidence>
<feature type="compositionally biased region" description="Basic and acidic residues" evidence="1">
    <location>
        <begin position="8"/>
        <end position="33"/>
    </location>
</feature>
<dbReference type="AlphaFoldDB" id="A0A6J4Q2W4"/>
<protein>
    <submittedName>
        <fullName evidence="2">Integrase</fullName>
    </submittedName>
</protein>
<evidence type="ECO:0000313" key="2">
    <source>
        <dbReference type="EMBL" id="CAA9426592.1"/>
    </source>
</evidence>
<name>A0A6J4Q2W4_9BACT</name>
<feature type="non-terminal residue" evidence="2">
    <location>
        <position position="1"/>
    </location>
</feature>
<sequence>RGQGGAGLDHRRGRQDGLHRARQPVGERLRGELQRPPARRAVERRDLLRPARGPGRHRELAAALQRPTPARIPRLQAARARGVRAGLRCAAACVTPTVGVRANATL</sequence>
<organism evidence="2">
    <name type="scientific">uncultured Phycisphaerae bacterium</name>
    <dbReference type="NCBI Taxonomy" id="904963"/>
    <lineage>
        <taxon>Bacteria</taxon>
        <taxon>Pseudomonadati</taxon>
        <taxon>Planctomycetota</taxon>
        <taxon>Phycisphaerae</taxon>
        <taxon>environmental samples</taxon>
    </lineage>
</organism>
<gene>
    <name evidence="2" type="ORF">AVDCRST_MAG64-3208</name>
</gene>
<feature type="compositionally biased region" description="Basic and acidic residues" evidence="1">
    <location>
        <begin position="40"/>
        <end position="49"/>
    </location>
</feature>
<accession>A0A6J4Q2W4</accession>
<feature type="region of interest" description="Disordered" evidence="1">
    <location>
        <begin position="1"/>
        <end position="62"/>
    </location>
</feature>